<dbReference type="PANTHER" id="PTHR43344">
    <property type="entry name" value="PHOSPHOSERINE PHOSPHATASE"/>
    <property type="match status" value="1"/>
</dbReference>
<keyword evidence="1" id="KW-1133">Transmembrane helix</keyword>
<proteinExistence type="predicted"/>
<keyword evidence="3" id="KW-1185">Reference proteome</keyword>
<dbReference type="InterPro" id="IPR050582">
    <property type="entry name" value="HAD-like_SerB"/>
</dbReference>
<protein>
    <submittedName>
        <fullName evidence="2">Haloacid dehalogenase-like hydrolase</fullName>
    </submittedName>
</protein>
<dbReference type="EMBL" id="CP106679">
    <property type="protein sequence ID" value="UXP32441.1"/>
    <property type="molecule type" value="Genomic_DNA"/>
</dbReference>
<dbReference type="Proteomes" id="UP001065174">
    <property type="component" value="Chromosome"/>
</dbReference>
<evidence type="ECO:0000256" key="1">
    <source>
        <dbReference type="SAM" id="Phobius"/>
    </source>
</evidence>
<dbReference type="RefSeq" id="WP_262309876.1">
    <property type="nucleotide sequence ID" value="NZ_CP106679.1"/>
</dbReference>
<evidence type="ECO:0000313" key="2">
    <source>
        <dbReference type="EMBL" id="UXP32441.1"/>
    </source>
</evidence>
<reference evidence="2" key="1">
    <citation type="submission" date="2022-09" db="EMBL/GenBank/DDBJ databases">
        <title>Comparative genomics and taxonomic characterization of three novel marine species of genus Reichenbachiella exhibiting antioxidant and polysaccharide degradation activities.</title>
        <authorList>
            <person name="Muhammad N."/>
            <person name="Lee Y.-J."/>
            <person name="Ko J."/>
            <person name="Kim S.-G."/>
        </authorList>
    </citation>
    <scope>NUCLEOTIDE SEQUENCE</scope>
    <source>
        <strain evidence="2">BKB1-1</strain>
    </source>
</reference>
<accession>A0ABY6CPI9</accession>
<dbReference type="NCBIfam" id="TIGR01490">
    <property type="entry name" value="HAD-SF-IB-hyp1"/>
    <property type="match status" value="1"/>
</dbReference>
<feature type="transmembrane region" description="Helical" evidence="1">
    <location>
        <begin position="30"/>
        <end position="51"/>
    </location>
</feature>
<dbReference type="SUPFAM" id="SSF56784">
    <property type="entry name" value="HAD-like"/>
    <property type="match status" value="1"/>
</dbReference>
<sequence length="196" mass="22723">MKTLALFDFDGTLTQKDSLFEMAKHVSSPAIYYLKISVLIPVFTLMKTSLLSKQRGKEIFMQLFFGGMKIEDFNQQCYKFCNQRLPEIIRPKALIALQQYQENNTDTYIVSASPENWIKPWAEKLGIKVLSTQLEVQNLRITGRILGNNCNHEEKVNRIKNHINLTEYNHIVAYGDTKGDFPMLNLANTKHYKPFQ</sequence>
<keyword evidence="1" id="KW-0472">Membrane</keyword>
<gene>
    <name evidence="2" type="ORF">N6H18_00430</name>
</gene>
<dbReference type="PANTHER" id="PTHR43344:SF14">
    <property type="entry name" value="HAD-IB FAMILY HYDROLASE"/>
    <property type="match status" value="1"/>
</dbReference>
<name>A0ABY6CPI9_9BACT</name>
<dbReference type="InterPro" id="IPR006385">
    <property type="entry name" value="HAD_hydro_SerB1"/>
</dbReference>
<organism evidence="2 3">
    <name type="scientific">Reichenbachiella agarivorans</name>
    <dbReference type="NCBI Taxonomy" id="2979464"/>
    <lineage>
        <taxon>Bacteria</taxon>
        <taxon>Pseudomonadati</taxon>
        <taxon>Bacteroidota</taxon>
        <taxon>Cytophagia</taxon>
        <taxon>Cytophagales</taxon>
        <taxon>Reichenbachiellaceae</taxon>
        <taxon>Reichenbachiella</taxon>
    </lineage>
</organism>
<dbReference type="Gene3D" id="3.40.50.1000">
    <property type="entry name" value="HAD superfamily/HAD-like"/>
    <property type="match status" value="1"/>
</dbReference>
<keyword evidence="1" id="KW-0812">Transmembrane</keyword>
<dbReference type="Pfam" id="PF12710">
    <property type="entry name" value="HAD"/>
    <property type="match status" value="1"/>
</dbReference>
<evidence type="ECO:0000313" key="3">
    <source>
        <dbReference type="Proteomes" id="UP001065174"/>
    </source>
</evidence>
<dbReference type="InterPro" id="IPR023214">
    <property type="entry name" value="HAD_sf"/>
</dbReference>
<dbReference type="InterPro" id="IPR036412">
    <property type="entry name" value="HAD-like_sf"/>
</dbReference>
<dbReference type="NCBIfam" id="TIGR01488">
    <property type="entry name" value="HAD-SF-IB"/>
    <property type="match status" value="1"/>
</dbReference>